<dbReference type="SUPFAM" id="SSF53041">
    <property type="entry name" value="Resolvase-like"/>
    <property type="match status" value="1"/>
</dbReference>
<keyword evidence="2" id="KW-0233">DNA recombination</keyword>
<dbReference type="Pfam" id="PF02796">
    <property type="entry name" value="HTH_7"/>
    <property type="match status" value="1"/>
</dbReference>
<dbReference type="GO" id="GO:0000150">
    <property type="term" value="F:DNA strand exchange activity"/>
    <property type="evidence" value="ECO:0007669"/>
    <property type="project" value="InterPro"/>
</dbReference>
<dbReference type="PANTHER" id="PTHR30461">
    <property type="entry name" value="DNA-INVERTASE FROM LAMBDOID PROPHAGE"/>
    <property type="match status" value="1"/>
</dbReference>
<evidence type="ECO:0000313" key="4">
    <source>
        <dbReference type="EMBL" id="AVF28348.1"/>
    </source>
</evidence>
<dbReference type="InterPro" id="IPR050639">
    <property type="entry name" value="SSR_resolvase"/>
</dbReference>
<evidence type="ECO:0000259" key="3">
    <source>
        <dbReference type="PROSITE" id="PS51736"/>
    </source>
</evidence>
<organism evidence="4 5">
    <name type="scientific">Paenibacillus larvae subsp. larvae</name>
    <dbReference type="NCBI Taxonomy" id="147375"/>
    <lineage>
        <taxon>Bacteria</taxon>
        <taxon>Bacillati</taxon>
        <taxon>Bacillota</taxon>
        <taxon>Bacilli</taxon>
        <taxon>Bacillales</taxon>
        <taxon>Paenibacillaceae</taxon>
        <taxon>Paenibacillus</taxon>
    </lineage>
</organism>
<accession>A0A2L1UIW6</accession>
<reference evidence="5" key="1">
    <citation type="submission" date="2017-02" db="EMBL/GenBank/DDBJ databases">
        <title>Delineation of Paenibacillus larvae strains originating from foulbrood outbreaks.</title>
        <authorList>
            <person name="Beims H."/>
            <person name="Bunk B."/>
            <person name="Sproeer C."/>
            <person name="Mohr K.I."/>
            <person name="Pradella S."/>
            <person name="Guenther G."/>
            <person name="Rohde M."/>
            <person name="von der Ohe W."/>
            <person name="Steinert M."/>
        </authorList>
    </citation>
    <scope>NUCLEOTIDE SEQUENCE [LARGE SCALE GENOMIC DNA]</scope>
    <source>
        <strain evidence="5">Eric_III</strain>
    </source>
</reference>
<keyword evidence="1" id="KW-0238">DNA-binding</keyword>
<dbReference type="InterPro" id="IPR036162">
    <property type="entry name" value="Resolvase-like_N_sf"/>
</dbReference>
<feature type="domain" description="Resolvase/invertase-type recombinase catalytic" evidence="3">
    <location>
        <begin position="1"/>
        <end position="75"/>
    </location>
</feature>
<dbReference type="InterPro" id="IPR006120">
    <property type="entry name" value="Resolvase_HTH_dom"/>
</dbReference>
<evidence type="ECO:0000313" key="5">
    <source>
        <dbReference type="Proteomes" id="UP000239833"/>
    </source>
</evidence>
<dbReference type="Pfam" id="PF00239">
    <property type="entry name" value="Resolvase"/>
    <property type="match status" value="1"/>
</dbReference>
<evidence type="ECO:0000256" key="1">
    <source>
        <dbReference type="ARBA" id="ARBA00023125"/>
    </source>
</evidence>
<name>A0A2L1UIW6_9BACL</name>
<dbReference type="AlphaFoldDB" id="A0A2L1UIW6"/>
<dbReference type="InterPro" id="IPR006119">
    <property type="entry name" value="Resolv_N"/>
</dbReference>
<dbReference type="EMBL" id="CP019655">
    <property type="protein sequence ID" value="AVF28348.1"/>
    <property type="molecule type" value="Genomic_DNA"/>
</dbReference>
<sequence>MESISRLGRKTLDILNIIQQLEEMGVQFISLKENMDTRTSTGKAMFQMMCVIAELERNLIAERVKEGLEASKRRGKTLGRPKLDKEKLAVALRMYDSKEYSIKEIVSTTGISQGSLYRALVYTSYFDFITLL</sequence>
<dbReference type="GO" id="GO:0003677">
    <property type="term" value="F:DNA binding"/>
    <property type="evidence" value="ECO:0007669"/>
    <property type="project" value="UniProtKB-KW"/>
</dbReference>
<proteinExistence type="predicted"/>
<gene>
    <name evidence="4" type="primary">tnpR_1</name>
    <name evidence="4" type="ORF">ERICIII_04284</name>
</gene>
<dbReference type="CDD" id="cd03768">
    <property type="entry name" value="SR_ResInv"/>
    <property type="match status" value="1"/>
</dbReference>
<dbReference type="Gene3D" id="3.40.50.1390">
    <property type="entry name" value="Resolvase, N-terminal catalytic domain"/>
    <property type="match status" value="1"/>
</dbReference>
<dbReference type="Proteomes" id="UP000239833">
    <property type="component" value="Chromosome"/>
</dbReference>
<evidence type="ECO:0000256" key="2">
    <source>
        <dbReference type="ARBA" id="ARBA00023172"/>
    </source>
</evidence>
<protein>
    <submittedName>
        <fullName evidence="4">Resolvase</fullName>
    </submittedName>
</protein>
<dbReference type="PANTHER" id="PTHR30461:SF2">
    <property type="entry name" value="SERINE RECOMBINASE PINE-RELATED"/>
    <property type="match status" value="1"/>
</dbReference>
<dbReference type="PROSITE" id="PS51736">
    <property type="entry name" value="RECOMBINASES_3"/>
    <property type="match status" value="1"/>
</dbReference>